<keyword evidence="9" id="KW-1185">Reference proteome</keyword>
<dbReference type="InterPro" id="IPR003838">
    <property type="entry name" value="ABC3_permease_C"/>
</dbReference>
<dbReference type="RefSeq" id="WP_093336060.1">
    <property type="nucleotide sequence ID" value="NZ_FOUY01000001.1"/>
</dbReference>
<dbReference type="PANTHER" id="PTHR30287:SF2">
    <property type="entry name" value="BLL1001 PROTEIN"/>
    <property type="match status" value="1"/>
</dbReference>
<dbReference type="Pfam" id="PF02687">
    <property type="entry name" value="FtsX"/>
    <property type="match status" value="2"/>
</dbReference>
<feature type="domain" description="ABC3 transporter permease C-terminal" evidence="7">
    <location>
        <begin position="428"/>
        <end position="534"/>
    </location>
</feature>
<evidence type="ECO:0000259" key="7">
    <source>
        <dbReference type="Pfam" id="PF02687"/>
    </source>
</evidence>
<feature type="transmembrane region" description="Helical" evidence="6">
    <location>
        <begin position="293"/>
        <end position="314"/>
    </location>
</feature>
<reference evidence="8 9" key="1">
    <citation type="submission" date="2016-10" db="EMBL/GenBank/DDBJ databases">
        <authorList>
            <person name="de Groot N.N."/>
        </authorList>
    </citation>
    <scope>NUCLEOTIDE SEQUENCE [LARGE SCALE GENOMIC DNA]</scope>
    <source>
        <strain evidence="8 9">CGMCC 4.1877</strain>
    </source>
</reference>
<feature type="transmembrane region" description="Helical" evidence="6">
    <location>
        <begin position="62"/>
        <end position="90"/>
    </location>
</feature>
<evidence type="ECO:0000256" key="2">
    <source>
        <dbReference type="ARBA" id="ARBA00022475"/>
    </source>
</evidence>
<proteinExistence type="predicted"/>
<feature type="transmembrane region" description="Helical" evidence="6">
    <location>
        <begin position="513"/>
        <end position="532"/>
    </location>
</feature>
<dbReference type="Proteomes" id="UP000199614">
    <property type="component" value="Unassembled WGS sequence"/>
</dbReference>
<dbReference type="EMBL" id="FOUY01000001">
    <property type="protein sequence ID" value="SFM61686.1"/>
    <property type="molecule type" value="Genomic_DNA"/>
</dbReference>
<feature type="transmembrane region" description="Helical" evidence="6">
    <location>
        <begin position="118"/>
        <end position="143"/>
    </location>
</feature>
<dbReference type="PANTHER" id="PTHR30287">
    <property type="entry name" value="MEMBRANE COMPONENT OF PREDICTED ABC SUPERFAMILY METABOLITE UPTAKE TRANSPORTER"/>
    <property type="match status" value="1"/>
</dbReference>
<dbReference type="OrthoDB" id="9780560at2"/>
<evidence type="ECO:0000256" key="5">
    <source>
        <dbReference type="ARBA" id="ARBA00023136"/>
    </source>
</evidence>
<evidence type="ECO:0000313" key="9">
    <source>
        <dbReference type="Proteomes" id="UP000199614"/>
    </source>
</evidence>
<keyword evidence="5 6" id="KW-0472">Membrane</keyword>
<feature type="transmembrane region" description="Helical" evidence="6">
    <location>
        <begin position="469"/>
        <end position="493"/>
    </location>
</feature>
<feature type="transmembrane region" description="Helical" evidence="6">
    <location>
        <begin position="21"/>
        <end position="42"/>
    </location>
</feature>
<keyword evidence="4 6" id="KW-1133">Transmembrane helix</keyword>
<protein>
    <submittedName>
        <fullName evidence="8">Putative ABC transport system permease protein</fullName>
    </submittedName>
</protein>
<feature type="transmembrane region" description="Helical" evidence="6">
    <location>
        <begin position="239"/>
        <end position="272"/>
    </location>
</feature>
<evidence type="ECO:0000313" key="8">
    <source>
        <dbReference type="EMBL" id="SFM61686.1"/>
    </source>
</evidence>
<evidence type="ECO:0000256" key="4">
    <source>
        <dbReference type="ARBA" id="ARBA00022989"/>
    </source>
</evidence>
<dbReference type="GO" id="GO:0005886">
    <property type="term" value="C:plasma membrane"/>
    <property type="evidence" value="ECO:0007669"/>
    <property type="project" value="UniProtKB-SubCell"/>
</dbReference>
<name>A0A1I4SAY5_PSUAM</name>
<evidence type="ECO:0000256" key="1">
    <source>
        <dbReference type="ARBA" id="ARBA00004651"/>
    </source>
</evidence>
<keyword evidence="3 6" id="KW-0812">Transmembrane</keyword>
<accession>A0A1I4SAY5</accession>
<evidence type="ECO:0000256" key="3">
    <source>
        <dbReference type="ARBA" id="ARBA00022692"/>
    </source>
</evidence>
<comment type="subcellular location">
    <subcellularLocation>
        <location evidence="1">Cell membrane</location>
        <topology evidence="1">Multi-pass membrane protein</topology>
    </subcellularLocation>
</comment>
<keyword evidence="2" id="KW-1003">Cell membrane</keyword>
<dbReference type="InterPro" id="IPR038766">
    <property type="entry name" value="Membrane_comp_ABC_pdt"/>
</dbReference>
<organism evidence="8 9">
    <name type="scientific">Pseudonocardia ammonioxydans</name>
    <dbReference type="NCBI Taxonomy" id="260086"/>
    <lineage>
        <taxon>Bacteria</taxon>
        <taxon>Bacillati</taxon>
        <taxon>Actinomycetota</taxon>
        <taxon>Actinomycetes</taxon>
        <taxon>Pseudonocardiales</taxon>
        <taxon>Pseudonocardiaceae</taxon>
        <taxon>Pseudonocardia</taxon>
    </lineage>
</organism>
<feature type="transmembrane region" description="Helical" evidence="6">
    <location>
        <begin position="213"/>
        <end position="233"/>
    </location>
</feature>
<feature type="transmembrane region" description="Helical" evidence="6">
    <location>
        <begin position="427"/>
        <end position="448"/>
    </location>
</feature>
<feature type="domain" description="ABC3 transporter permease C-terminal" evidence="7">
    <location>
        <begin position="73"/>
        <end position="191"/>
    </location>
</feature>
<gene>
    <name evidence="8" type="ORF">SAMN05216207_1001343</name>
</gene>
<dbReference type="AlphaFoldDB" id="A0A1I4SAY5"/>
<feature type="transmembrane region" description="Helical" evidence="6">
    <location>
        <begin position="163"/>
        <end position="181"/>
    </location>
</feature>
<evidence type="ECO:0000256" key="6">
    <source>
        <dbReference type="SAM" id="Phobius"/>
    </source>
</evidence>
<dbReference type="STRING" id="260086.SAMN05216207_1001343"/>
<sequence length="547" mass="54023">MRALNPATRAAVAGIRRNPRQTVLTGLAVLVATVFSTGSVVFTDTLREALLAGAPDPESVSATVASVLAGLSVFVGLALIAATVVVGSTFRIVLARRGRELALLRCVGASRSQVTRSVLAEAAVTGLVAGVGGAVVAVVAGHLTIAVLQMSGVDVPGPVLQPAGPVGCVLLAVVATVVAAVPSALAAGRVPPVVALGEADGAEARGPDARRRVPLAVMLVVATVAVGARGLAVPDALGALGLVALSGMVLFAALVVAGPLLVAAAATALRPLAARSAPARLAVANARRVSRRTAATTTVLALGVGLTAALLVGIEGASADARASIERNYPAEVLVLPDDRATAPDRTERQAVADAAAARLAERPELRVRTDGTEVLVDPAPGADPQAVRDAVASAGDGAGTQVIWTAERRAETEQVLGTVRAVSTGLVGVTLVVAVLGMGVTLALSLHERTREIALLRALGLTRSGARYAVAAEAAIAGLVGAVPGVVLGAGYGVLGLLAVGIPVPTPPAGQLAGLGTGIVVVAVLAAAASMRRVGRVAPAHGLATG</sequence>